<gene>
    <name evidence="1" type="ORF">PHMEG_00030076</name>
</gene>
<sequence length="51" mass="5928">FVAIGDIFNEIIHNLWDAFSKYVKGRGIKQGEGWTKEDAVLSDWSKVMQLW</sequence>
<comment type="caution">
    <text evidence="1">The sequence shown here is derived from an EMBL/GenBank/DDBJ whole genome shotgun (WGS) entry which is preliminary data.</text>
</comment>
<protein>
    <submittedName>
        <fullName evidence="1">Uncharacterized protein</fullName>
    </submittedName>
</protein>
<reference evidence="2" key="1">
    <citation type="submission" date="2017-03" db="EMBL/GenBank/DDBJ databases">
        <title>Phytopthora megakarya and P. palmivora, two closely related causual agents of cacao black pod achieved similar genome size and gene model numbers by different mechanisms.</title>
        <authorList>
            <person name="Ali S."/>
            <person name="Shao J."/>
            <person name="Larry D.J."/>
            <person name="Kronmiller B."/>
            <person name="Shen D."/>
            <person name="Strem M.D."/>
            <person name="Melnick R.L."/>
            <person name="Guiltinan M.J."/>
            <person name="Tyler B.M."/>
            <person name="Meinhardt L.W."/>
            <person name="Bailey B.A."/>
        </authorList>
    </citation>
    <scope>NUCLEOTIDE SEQUENCE [LARGE SCALE GENOMIC DNA]</scope>
    <source>
        <strain evidence="2">zdho120</strain>
    </source>
</reference>
<evidence type="ECO:0000313" key="2">
    <source>
        <dbReference type="Proteomes" id="UP000198211"/>
    </source>
</evidence>
<name>A0A225V165_9STRA</name>
<accession>A0A225V165</accession>
<dbReference type="EMBL" id="NBNE01008874">
    <property type="protein sequence ID" value="OWY99004.1"/>
    <property type="molecule type" value="Genomic_DNA"/>
</dbReference>
<proteinExistence type="predicted"/>
<dbReference type="AlphaFoldDB" id="A0A225V165"/>
<organism evidence="1 2">
    <name type="scientific">Phytophthora megakarya</name>
    <dbReference type="NCBI Taxonomy" id="4795"/>
    <lineage>
        <taxon>Eukaryota</taxon>
        <taxon>Sar</taxon>
        <taxon>Stramenopiles</taxon>
        <taxon>Oomycota</taxon>
        <taxon>Peronosporomycetes</taxon>
        <taxon>Peronosporales</taxon>
        <taxon>Peronosporaceae</taxon>
        <taxon>Phytophthora</taxon>
    </lineage>
</organism>
<feature type="non-terminal residue" evidence="1">
    <location>
        <position position="1"/>
    </location>
</feature>
<evidence type="ECO:0000313" key="1">
    <source>
        <dbReference type="EMBL" id="OWY99004.1"/>
    </source>
</evidence>
<keyword evidence="2" id="KW-1185">Reference proteome</keyword>
<dbReference type="Proteomes" id="UP000198211">
    <property type="component" value="Unassembled WGS sequence"/>
</dbReference>